<gene>
    <name evidence="1" type="ORF">QAD02_023322</name>
</gene>
<evidence type="ECO:0000313" key="1">
    <source>
        <dbReference type="EMBL" id="KAJ8687528.1"/>
    </source>
</evidence>
<proteinExistence type="predicted"/>
<keyword evidence="2" id="KW-1185">Reference proteome</keyword>
<dbReference type="Proteomes" id="UP001239111">
    <property type="component" value="Chromosome 1"/>
</dbReference>
<dbReference type="EMBL" id="CM056741">
    <property type="protein sequence ID" value="KAJ8687528.1"/>
    <property type="molecule type" value="Genomic_DNA"/>
</dbReference>
<comment type="caution">
    <text evidence="1">The sequence shown here is derived from an EMBL/GenBank/DDBJ whole genome shotgun (WGS) entry which is preliminary data.</text>
</comment>
<accession>A0ACC2PWM5</accession>
<protein>
    <submittedName>
        <fullName evidence="1">Uncharacterized protein</fullName>
    </submittedName>
</protein>
<name>A0ACC2PWM5_9HYME</name>
<reference evidence="1" key="1">
    <citation type="submission" date="2023-04" db="EMBL/GenBank/DDBJ databases">
        <title>A chromosome-level genome assembly of the parasitoid wasp Eretmocerus hayati.</title>
        <authorList>
            <person name="Zhong Y."/>
            <person name="Liu S."/>
            <person name="Liu Y."/>
        </authorList>
    </citation>
    <scope>NUCLEOTIDE SEQUENCE</scope>
    <source>
        <strain evidence="1">ZJU_SS_LIU_2023</strain>
    </source>
</reference>
<organism evidence="1 2">
    <name type="scientific">Eretmocerus hayati</name>
    <dbReference type="NCBI Taxonomy" id="131215"/>
    <lineage>
        <taxon>Eukaryota</taxon>
        <taxon>Metazoa</taxon>
        <taxon>Ecdysozoa</taxon>
        <taxon>Arthropoda</taxon>
        <taxon>Hexapoda</taxon>
        <taxon>Insecta</taxon>
        <taxon>Pterygota</taxon>
        <taxon>Neoptera</taxon>
        <taxon>Endopterygota</taxon>
        <taxon>Hymenoptera</taxon>
        <taxon>Apocrita</taxon>
        <taxon>Proctotrupomorpha</taxon>
        <taxon>Chalcidoidea</taxon>
        <taxon>Aphelinidae</taxon>
        <taxon>Aphelininae</taxon>
        <taxon>Eretmocerus</taxon>
    </lineage>
</organism>
<sequence length="293" mass="33487">MHDTHKQLVYKTLLISEISNEGPSNTTCDQIRKVSPKKYRQLAFVCIHGEIDDLHFESSDTLNACSTGVIISPNIVIDTRPHPCESCNYSVKITSNKSEKPDTVYQAELILHENYTTEGTGFVSPYNIALYKLNESITFESQIQPAKILEEGKVPQSGDIGTDVDWAILPNEGRVDTEINEVNLTVMSVQDCRKLFKHWYPASIRDSNSFFGFRPHVPEIQEMPEGFFCTKVPYYDFCLLRNSSPKFFIQNQLAGLLLWNDLTDDQLYHVSLYVDVGKHRDWIQNHVASNKFN</sequence>
<evidence type="ECO:0000313" key="2">
    <source>
        <dbReference type="Proteomes" id="UP001239111"/>
    </source>
</evidence>